<evidence type="ECO:0000313" key="1">
    <source>
        <dbReference type="EMBL" id="SVC87204.1"/>
    </source>
</evidence>
<accession>A0A382QNX6</accession>
<protein>
    <submittedName>
        <fullName evidence="1">Uncharacterized protein</fullName>
    </submittedName>
</protein>
<organism evidence="1">
    <name type="scientific">marine metagenome</name>
    <dbReference type="NCBI Taxonomy" id="408172"/>
    <lineage>
        <taxon>unclassified sequences</taxon>
        <taxon>metagenomes</taxon>
        <taxon>ecological metagenomes</taxon>
    </lineage>
</organism>
<dbReference type="EMBL" id="UINC01115865">
    <property type="protein sequence ID" value="SVC87204.1"/>
    <property type="molecule type" value="Genomic_DNA"/>
</dbReference>
<gene>
    <name evidence="1" type="ORF">METZ01_LOCUS340058</name>
</gene>
<reference evidence="1" key="1">
    <citation type="submission" date="2018-05" db="EMBL/GenBank/DDBJ databases">
        <authorList>
            <person name="Lanie J.A."/>
            <person name="Ng W.-L."/>
            <person name="Kazmierczak K.M."/>
            <person name="Andrzejewski T.M."/>
            <person name="Davidsen T.M."/>
            <person name="Wayne K.J."/>
            <person name="Tettelin H."/>
            <person name="Glass J.I."/>
            <person name="Rusch D."/>
            <person name="Podicherti R."/>
            <person name="Tsui H.-C.T."/>
            <person name="Winkler M.E."/>
        </authorList>
    </citation>
    <scope>NUCLEOTIDE SEQUENCE</scope>
</reference>
<name>A0A382QNX6_9ZZZZ</name>
<dbReference type="AlphaFoldDB" id="A0A382QNX6"/>
<proteinExistence type="predicted"/>
<sequence length="148" mass="16408">MVHSMQYPGFPMSRLGELRVDYPSLGVVREHRSNGHARMLVVSLPDSRGRTTGGEYRVVIDAGDLDRMPVSYILNIEEVRIFGQGCSIVRGGHKVHTYDHSLATIPGTDKEAWWICHGDFGAVYSALGDDPVTRMGGFLNHIISLLNQ</sequence>